<evidence type="ECO:0000259" key="11">
    <source>
        <dbReference type="Pfam" id="PF13614"/>
    </source>
</evidence>
<comment type="caution">
    <text evidence="12">The sequence shown here is derived from an EMBL/GenBank/DDBJ whole genome shotgun (WGS) entry which is preliminary data.</text>
</comment>
<dbReference type="GO" id="GO:0004715">
    <property type="term" value="F:non-membrane spanning protein tyrosine kinase activity"/>
    <property type="evidence" value="ECO:0007669"/>
    <property type="project" value="UniProtKB-EC"/>
</dbReference>
<sequence length="775" mass="86251">MRAEEEIQALSSRKSSLELPEFFEYEPTQGDSFSQRRGLKLGSAWRFVRRNIFLIGGITALVSGIIAYAVLSQPLLYAGEFQLLVEPMTSQGRRTDPTVLSGSETSSTVEGLDYPTLLRVLKSPSVMAGILQQIQTRYPDLYYDELMKHLDVNRVGDDRNLLDRTRLLSITYEDNDFQKIMFVLQEVSKGYLQFGLDDRRTRIGGGVAFIEEQLPELRQRVNALEGQIQELKQEYRISDPEVAGAALTTQAQQLENQRMETQKELQAQRALYGNLQNQLGLSPQDALAATSLTENPRYQALLTQLKQIETQIASESAQFTDENPVIQTLRDQQRNLTALLNQETQRLVGSRVEAAASAAGGGDAFQNSIQRSLSQQMVEALNNVQVLEVRNQAAAQAAANVDRQLQQFPEIQRRYNDLSRQLEIATTTLNQLLLRRETLQVESAQREVPWQVVSQPGILRDADGNPILPKQDRRRKLALGLLGGFLLGLGAALMKEKQQDRFASIEDVLDATAVPLLGTLPFNDALNVLDTLPTQETGLSSLSVCESQQTFFRSTEDLYTKLRFVGQGASIRSLVVGSAVARDGKTTISLYLARAAASMGQRVLIVDADMTLPQLHVRLGIPNFEGLREVLTENLDPNQLIQRSPYDANLFVLTAGQVASNSHKLLASNQMQYLMEQLQSTFDLVIYDTTHLQGHTDAQFLSLHADGLLLVVGIGKTRRSVFLKRIEELQRNGLPVLGFVANFAGASSNLAQQDLFEGAMADEMEDDLEMFKVTS</sequence>
<dbReference type="EMBL" id="WVIC01000023">
    <property type="protein sequence ID" value="NCJ07258.1"/>
    <property type="molecule type" value="Genomic_DNA"/>
</dbReference>
<evidence type="ECO:0000256" key="7">
    <source>
        <dbReference type="ARBA" id="ARBA00023137"/>
    </source>
</evidence>
<comment type="catalytic activity">
    <reaction evidence="8">
        <text>L-tyrosyl-[protein] + ATP = O-phospho-L-tyrosyl-[protein] + ADP + H(+)</text>
        <dbReference type="Rhea" id="RHEA:10596"/>
        <dbReference type="Rhea" id="RHEA-COMP:10136"/>
        <dbReference type="Rhea" id="RHEA-COMP:20101"/>
        <dbReference type="ChEBI" id="CHEBI:15378"/>
        <dbReference type="ChEBI" id="CHEBI:30616"/>
        <dbReference type="ChEBI" id="CHEBI:46858"/>
        <dbReference type="ChEBI" id="CHEBI:61978"/>
        <dbReference type="ChEBI" id="CHEBI:456216"/>
        <dbReference type="EC" id="2.7.10.2"/>
    </reaction>
</comment>
<evidence type="ECO:0000256" key="5">
    <source>
        <dbReference type="ARBA" id="ARBA00022777"/>
    </source>
</evidence>
<dbReference type="PANTHER" id="PTHR32309:SF13">
    <property type="entry name" value="FERRIC ENTEROBACTIN TRANSPORT PROTEIN FEPE"/>
    <property type="match status" value="1"/>
</dbReference>
<dbReference type="InterPro" id="IPR005702">
    <property type="entry name" value="Wzc-like_C"/>
</dbReference>
<reference evidence="12" key="1">
    <citation type="submission" date="2019-12" db="EMBL/GenBank/DDBJ databases">
        <title>High-Quality draft genome sequences of three cyanobacteria isolated from the limestone walls of the Old Cathedral of Coimbra.</title>
        <authorList>
            <person name="Tiago I."/>
            <person name="Soares F."/>
            <person name="Portugal A."/>
        </authorList>
    </citation>
    <scope>NUCLEOTIDE SEQUENCE [LARGE SCALE GENOMIC DNA]</scope>
    <source>
        <strain evidence="12">C</strain>
    </source>
</reference>
<keyword evidence="7" id="KW-0829">Tyrosine-protein kinase</keyword>
<protein>
    <recommendedName>
        <fullName evidence="2">non-specific protein-tyrosine kinase</fullName>
        <ecNumber evidence="2">2.7.10.2</ecNumber>
    </recommendedName>
</protein>
<keyword evidence="4" id="KW-0547">Nucleotide-binding</keyword>
<name>A0A8K2A031_9CYAN</name>
<keyword evidence="10" id="KW-1133">Transmembrane helix</keyword>
<dbReference type="InterPro" id="IPR050445">
    <property type="entry name" value="Bact_polysacc_biosynth/exp"/>
</dbReference>
<gene>
    <name evidence="12" type="ORF">GS597_12230</name>
</gene>
<dbReference type="Gene3D" id="3.40.50.300">
    <property type="entry name" value="P-loop containing nucleotide triphosphate hydrolases"/>
    <property type="match status" value="1"/>
</dbReference>
<evidence type="ECO:0000256" key="4">
    <source>
        <dbReference type="ARBA" id="ARBA00022741"/>
    </source>
</evidence>
<evidence type="ECO:0000313" key="12">
    <source>
        <dbReference type="EMBL" id="NCJ07258.1"/>
    </source>
</evidence>
<evidence type="ECO:0000313" key="13">
    <source>
        <dbReference type="Proteomes" id="UP000607397"/>
    </source>
</evidence>
<accession>A0A8K2A031</accession>
<keyword evidence="3 12" id="KW-0808">Transferase</keyword>
<dbReference type="Pfam" id="PF13614">
    <property type="entry name" value="AAA_31"/>
    <property type="match status" value="1"/>
</dbReference>
<dbReference type="InterPro" id="IPR025669">
    <property type="entry name" value="AAA_dom"/>
</dbReference>
<dbReference type="EC" id="2.7.10.2" evidence="2"/>
<dbReference type="CDD" id="cd05387">
    <property type="entry name" value="BY-kinase"/>
    <property type="match status" value="1"/>
</dbReference>
<proteinExistence type="inferred from homology"/>
<feature type="transmembrane region" description="Helical" evidence="10">
    <location>
        <begin position="52"/>
        <end position="71"/>
    </location>
</feature>
<comment type="similarity">
    <text evidence="1">Belongs to the CpsD/CapB family.</text>
</comment>
<evidence type="ECO:0000256" key="2">
    <source>
        <dbReference type="ARBA" id="ARBA00011903"/>
    </source>
</evidence>
<evidence type="ECO:0000256" key="8">
    <source>
        <dbReference type="ARBA" id="ARBA00051245"/>
    </source>
</evidence>
<organism evidence="12 13">
    <name type="scientific">Petrachloros mirabilis ULC683</name>
    <dbReference type="NCBI Taxonomy" id="2781853"/>
    <lineage>
        <taxon>Bacteria</taxon>
        <taxon>Bacillati</taxon>
        <taxon>Cyanobacteriota</taxon>
        <taxon>Cyanophyceae</taxon>
        <taxon>Synechococcales</taxon>
        <taxon>Petrachlorosaceae</taxon>
        <taxon>Petrachloros</taxon>
        <taxon>Petrachloros mirabilis</taxon>
    </lineage>
</organism>
<dbReference type="GO" id="GO:0005886">
    <property type="term" value="C:plasma membrane"/>
    <property type="evidence" value="ECO:0007669"/>
    <property type="project" value="TreeGrafter"/>
</dbReference>
<keyword evidence="9" id="KW-0175">Coiled coil</keyword>
<evidence type="ECO:0000256" key="6">
    <source>
        <dbReference type="ARBA" id="ARBA00022840"/>
    </source>
</evidence>
<dbReference type="AlphaFoldDB" id="A0A8K2A031"/>
<keyword evidence="10" id="KW-0812">Transmembrane</keyword>
<evidence type="ECO:0000256" key="3">
    <source>
        <dbReference type="ARBA" id="ARBA00022679"/>
    </source>
</evidence>
<keyword evidence="10" id="KW-0472">Membrane</keyword>
<dbReference type="SUPFAM" id="SSF52540">
    <property type="entry name" value="P-loop containing nucleoside triphosphate hydrolases"/>
    <property type="match status" value="1"/>
</dbReference>
<keyword evidence="6" id="KW-0067">ATP-binding</keyword>
<dbReference type="NCBIfam" id="TIGR01007">
    <property type="entry name" value="eps_fam"/>
    <property type="match status" value="1"/>
</dbReference>
<dbReference type="GO" id="GO:0005524">
    <property type="term" value="F:ATP binding"/>
    <property type="evidence" value="ECO:0007669"/>
    <property type="project" value="UniProtKB-KW"/>
</dbReference>
<evidence type="ECO:0000256" key="10">
    <source>
        <dbReference type="SAM" id="Phobius"/>
    </source>
</evidence>
<keyword evidence="5" id="KW-0418">Kinase</keyword>
<evidence type="ECO:0000256" key="9">
    <source>
        <dbReference type="SAM" id="Coils"/>
    </source>
</evidence>
<dbReference type="InterPro" id="IPR027417">
    <property type="entry name" value="P-loop_NTPase"/>
</dbReference>
<keyword evidence="13" id="KW-1185">Reference proteome</keyword>
<dbReference type="RefSeq" id="WP_161825734.1">
    <property type="nucleotide sequence ID" value="NZ_WVIC01000023.1"/>
</dbReference>
<dbReference type="Proteomes" id="UP000607397">
    <property type="component" value="Unassembled WGS sequence"/>
</dbReference>
<feature type="coiled-coil region" evidence="9">
    <location>
        <begin position="207"/>
        <end position="346"/>
    </location>
</feature>
<evidence type="ECO:0000256" key="1">
    <source>
        <dbReference type="ARBA" id="ARBA00007316"/>
    </source>
</evidence>
<feature type="domain" description="AAA" evidence="11">
    <location>
        <begin position="584"/>
        <end position="697"/>
    </location>
</feature>
<dbReference type="PANTHER" id="PTHR32309">
    <property type="entry name" value="TYROSINE-PROTEIN KINASE"/>
    <property type="match status" value="1"/>
</dbReference>